<keyword evidence="3" id="KW-1185">Reference proteome</keyword>
<gene>
    <name evidence="2" type="ORF">RJ641_012401</name>
</gene>
<evidence type="ECO:0000313" key="3">
    <source>
        <dbReference type="Proteomes" id="UP001370490"/>
    </source>
</evidence>
<name>A0AAN8UWA1_9MAGN</name>
<dbReference type="AlphaFoldDB" id="A0AAN8UWA1"/>
<reference evidence="2 3" key="1">
    <citation type="submission" date="2023-12" db="EMBL/GenBank/DDBJ databases">
        <title>A high-quality genome assembly for Dillenia turbinata (Dilleniales).</title>
        <authorList>
            <person name="Chanderbali A."/>
        </authorList>
    </citation>
    <scope>NUCLEOTIDE SEQUENCE [LARGE SCALE GENOMIC DNA]</scope>
    <source>
        <strain evidence="2">LSX21</strain>
        <tissue evidence="2">Leaf</tissue>
    </source>
</reference>
<dbReference type="Proteomes" id="UP001370490">
    <property type="component" value="Unassembled WGS sequence"/>
</dbReference>
<accession>A0AAN8UWA1</accession>
<dbReference type="EMBL" id="JBAMMX010000019">
    <property type="protein sequence ID" value="KAK6921894.1"/>
    <property type="molecule type" value="Genomic_DNA"/>
</dbReference>
<evidence type="ECO:0000313" key="2">
    <source>
        <dbReference type="EMBL" id="KAK6921894.1"/>
    </source>
</evidence>
<evidence type="ECO:0000256" key="1">
    <source>
        <dbReference type="SAM" id="MobiDB-lite"/>
    </source>
</evidence>
<protein>
    <submittedName>
        <fullName evidence="2">Uncharacterized protein</fullName>
    </submittedName>
</protein>
<organism evidence="2 3">
    <name type="scientific">Dillenia turbinata</name>
    <dbReference type="NCBI Taxonomy" id="194707"/>
    <lineage>
        <taxon>Eukaryota</taxon>
        <taxon>Viridiplantae</taxon>
        <taxon>Streptophyta</taxon>
        <taxon>Embryophyta</taxon>
        <taxon>Tracheophyta</taxon>
        <taxon>Spermatophyta</taxon>
        <taxon>Magnoliopsida</taxon>
        <taxon>eudicotyledons</taxon>
        <taxon>Gunneridae</taxon>
        <taxon>Pentapetalae</taxon>
        <taxon>Dilleniales</taxon>
        <taxon>Dilleniaceae</taxon>
        <taxon>Dillenia</taxon>
    </lineage>
</organism>
<feature type="region of interest" description="Disordered" evidence="1">
    <location>
        <begin position="56"/>
        <end position="76"/>
    </location>
</feature>
<sequence>MSASGDAMVAALIKMLMVQPHLITDKGYLEHTIKYAMDSGIMNQWALEWTGGFPPNDNMEDEVVPDQNGIRSITEV</sequence>
<comment type="caution">
    <text evidence="2">The sequence shown here is derived from an EMBL/GenBank/DDBJ whole genome shotgun (WGS) entry which is preliminary data.</text>
</comment>
<proteinExistence type="predicted"/>